<name>A0A8J3IQH5_9CHLR</name>
<proteinExistence type="predicted"/>
<dbReference type="InterPro" id="IPR025855">
    <property type="entry name" value="Replic_Relax"/>
</dbReference>
<keyword evidence="2" id="KW-1185">Reference proteome</keyword>
<dbReference type="AlphaFoldDB" id="A0A8J3IQH5"/>
<protein>
    <submittedName>
        <fullName evidence="1">Uncharacterized protein</fullName>
    </submittedName>
</protein>
<gene>
    <name evidence="1" type="ORF">KSF_084060</name>
</gene>
<dbReference type="Pfam" id="PF13814">
    <property type="entry name" value="Replic_Relax"/>
    <property type="match status" value="1"/>
</dbReference>
<evidence type="ECO:0000313" key="2">
    <source>
        <dbReference type="Proteomes" id="UP000597444"/>
    </source>
</evidence>
<reference evidence="1" key="1">
    <citation type="submission" date="2020-10" db="EMBL/GenBank/DDBJ databases">
        <title>Taxonomic study of unclassified bacteria belonging to the class Ktedonobacteria.</title>
        <authorList>
            <person name="Yabe S."/>
            <person name="Wang C.M."/>
            <person name="Zheng Y."/>
            <person name="Sakai Y."/>
            <person name="Cavaletti L."/>
            <person name="Monciardini P."/>
            <person name="Donadio S."/>
        </authorList>
    </citation>
    <scope>NUCLEOTIDE SEQUENCE</scope>
    <source>
        <strain evidence="1">ID150040</strain>
    </source>
</reference>
<evidence type="ECO:0000313" key="1">
    <source>
        <dbReference type="EMBL" id="GHO98358.1"/>
    </source>
</evidence>
<sequence length="276" mass="32088">MISDTEKRILQCLYVFPFLTVQQVRRLLMFHSSSYASTKFRALWMKELIQRRSLPSAIRAGSVPWIYALTRSGRSYLRRSGYNLRYHPYPSEVFAVEDYDNLRHDLAVTDFLIAGYLLAKQYPAISLIEMLHDRTLRAMQQSPAVFDGWLNFLVRGGKQQCIALEYERREKDVKAFERKIMALLNFIVPNAQGKSPYETQFHTASLTISFVTPISLDYTYTLKQRIETILKVTEKVYEADVFRLLYLPPGEVDPATFLTASWLRPFTDQKMSLIAV</sequence>
<comment type="caution">
    <text evidence="1">The sequence shown here is derived from an EMBL/GenBank/DDBJ whole genome shotgun (WGS) entry which is preliminary data.</text>
</comment>
<accession>A0A8J3IQH5</accession>
<dbReference type="EMBL" id="BNJK01000002">
    <property type="protein sequence ID" value="GHO98358.1"/>
    <property type="molecule type" value="Genomic_DNA"/>
</dbReference>
<dbReference type="RefSeq" id="WP_220209110.1">
    <property type="nucleotide sequence ID" value="NZ_BNJK01000002.1"/>
</dbReference>
<organism evidence="1 2">
    <name type="scientific">Reticulibacter mediterranei</name>
    <dbReference type="NCBI Taxonomy" id="2778369"/>
    <lineage>
        <taxon>Bacteria</taxon>
        <taxon>Bacillati</taxon>
        <taxon>Chloroflexota</taxon>
        <taxon>Ktedonobacteria</taxon>
        <taxon>Ktedonobacterales</taxon>
        <taxon>Reticulibacteraceae</taxon>
        <taxon>Reticulibacter</taxon>
    </lineage>
</organism>
<dbReference type="Proteomes" id="UP000597444">
    <property type="component" value="Unassembled WGS sequence"/>
</dbReference>